<keyword evidence="3" id="KW-1185">Reference proteome</keyword>
<feature type="compositionally biased region" description="Low complexity" evidence="1">
    <location>
        <begin position="22"/>
        <end position="32"/>
    </location>
</feature>
<evidence type="ECO:0000256" key="1">
    <source>
        <dbReference type="SAM" id="MobiDB-lite"/>
    </source>
</evidence>
<dbReference type="Proteomes" id="UP000823561">
    <property type="component" value="Chromosome 19"/>
</dbReference>
<accession>A0AAV6FT90</accession>
<dbReference type="EMBL" id="JADWDJ010000019">
    <property type="protein sequence ID" value="KAG5266039.1"/>
    <property type="molecule type" value="Genomic_DNA"/>
</dbReference>
<evidence type="ECO:0000313" key="3">
    <source>
        <dbReference type="Proteomes" id="UP000823561"/>
    </source>
</evidence>
<protein>
    <submittedName>
        <fullName evidence="2">Uncharacterized protein</fullName>
    </submittedName>
</protein>
<proteinExistence type="predicted"/>
<sequence length="95" mass="10388">MSMAPPGFAPPQMSPHPSQLRHAPALHPYLPGHPHHPHHHHPHHHHPHHAQPHPAMLMHGGPPPHPGMTMSAQSPPLITPLDHSTAGQDLDIHVQ</sequence>
<gene>
    <name evidence="2" type="ORF">AALO_G00249140</name>
</gene>
<name>A0AAV6FT90_9TELE</name>
<organism evidence="2 3">
    <name type="scientific">Alosa alosa</name>
    <name type="common">allis shad</name>
    <dbReference type="NCBI Taxonomy" id="278164"/>
    <lineage>
        <taxon>Eukaryota</taxon>
        <taxon>Metazoa</taxon>
        <taxon>Chordata</taxon>
        <taxon>Craniata</taxon>
        <taxon>Vertebrata</taxon>
        <taxon>Euteleostomi</taxon>
        <taxon>Actinopterygii</taxon>
        <taxon>Neopterygii</taxon>
        <taxon>Teleostei</taxon>
        <taxon>Clupei</taxon>
        <taxon>Clupeiformes</taxon>
        <taxon>Clupeoidei</taxon>
        <taxon>Clupeidae</taxon>
        <taxon>Alosa</taxon>
    </lineage>
</organism>
<comment type="caution">
    <text evidence="2">The sequence shown here is derived from an EMBL/GenBank/DDBJ whole genome shotgun (WGS) entry which is preliminary data.</text>
</comment>
<dbReference type="AlphaFoldDB" id="A0AAV6FT90"/>
<feature type="compositionally biased region" description="Basic residues" evidence="1">
    <location>
        <begin position="33"/>
        <end position="51"/>
    </location>
</feature>
<reference evidence="2" key="1">
    <citation type="submission" date="2020-10" db="EMBL/GenBank/DDBJ databases">
        <title>Chromosome-scale genome assembly of the Allis shad, Alosa alosa.</title>
        <authorList>
            <person name="Margot Z."/>
            <person name="Christophe K."/>
            <person name="Cabau C."/>
            <person name="Louis A."/>
            <person name="Berthelot C."/>
            <person name="Parey E."/>
            <person name="Roest Crollius H."/>
            <person name="Montfort J."/>
            <person name="Robinson-Rechavi M."/>
            <person name="Bucao C."/>
            <person name="Bouchez O."/>
            <person name="Gislard M."/>
            <person name="Lluch J."/>
            <person name="Milhes M."/>
            <person name="Lampietro C."/>
            <person name="Lopez Roques C."/>
            <person name="Donnadieu C."/>
            <person name="Braasch I."/>
            <person name="Desvignes T."/>
            <person name="Postlethwait J."/>
            <person name="Bobe J."/>
            <person name="Guiguen Y."/>
        </authorList>
    </citation>
    <scope>NUCLEOTIDE SEQUENCE</scope>
    <source>
        <strain evidence="2">M-15738</strain>
        <tissue evidence="2">Blood</tissue>
    </source>
</reference>
<evidence type="ECO:0000313" key="2">
    <source>
        <dbReference type="EMBL" id="KAG5266039.1"/>
    </source>
</evidence>
<feature type="region of interest" description="Disordered" evidence="1">
    <location>
        <begin position="1"/>
        <end position="95"/>
    </location>
</feature>